<dbReference type="Proteomes" id="UP001207605">
    <property type="component" value="Unassembled WGS sequence"/>
</dbReference>
<evidence type="ECO:0000256" key="3">
    <source>
        <dbReference type="ARBA" id="ARBA00022618"/>
    </source>
</evidence>
<evidence type="ECO:0000256" key="4">
    <source>
        <dbReference type="ARBA" id="ARBA00022723"/>
    </source>
</evidence>
<keyword evidence="6" id="KW-0460">Magnesium</keyword>
<dbReference type="InterPro" id="IPR006073">
    <property type="entry name" value="GTP-bd"/>
</dbReference>
<dbReference type="EMBL" id="JAOQJV010000004">
    <property type="protein sequence ID" value="MCU6699543.1"/>
    <property type="molecule type" value="Genomic_DNA"/>
</dbReference>
<keyword evidence="5 10" id="KW-0547">Nucleotide-binding</keyword>
<dbReference type="Gene3D" id="3.40.50.300">
    <property type="entry name" value="P-loop containing nucleotide triphosphate hydrolases"/>
    <property type="match status" value="1"/>
</dbReference>
<evidence type="ECO:0000256" key="2">
    <source>
        <dbReference type="ARBA" id="ARBA00009638"/>
    </source>
</evidence>
<evidence type="ECO:0000256" key="10">
    <source>
        <dbReference type="HAMAP-Rule" id="MF_00321"/>
    </source>
</evidence>
<evidence type="ECO:0000256" key="5">
    <source>
        <dbReference type="ARBA" id="ARBA00022741"/>
    </source>
</evidence>
<comment type="function">
    <text evidence="10">Necessary for normal cell division and for the maintenance of normal septation.</text>
</comment>
<gene>
    <name evidence="12" type="primary">yihA</name>
    <name evidence="10" type="synonym">engB</name>
    <name evidence="12" type="ORF">OCV65_04745</name>
</gene>
<dbReference type="SUPFAM" id="SSF52540">
    <property type="entry name" value="P-loop containing nucleoside triphosphate hydrolases"/>
    <property type="match status" value="1"/>
</dbReference>
<evidence type="ECO:0000313" key="12">
    <source>
        <dbReference type="EMBL" id="MCU6699543.1"/>
    </source>
</evidence>
<sequence length="203" mass="22961">MIIRSLELETVCGITSTLPENTLPEIAFAGKSNVGKSSLINGLMNRKSFARTSATPGKTQTINFYNINQELYLVDLPGYGYAKVSEQEKKKWGQMIERYLHQSKQLRAVFLLIDIRHAPSANDKMMYDWILSQGYHPIIIATKLDKLKRSQVQKQIKVVRQGLGLSKDSILIPFSAVTKQGRDEIWDLAEEICGLKESEEGEE</sequence>
<keyword evidence="8 10" id="KW-0717">Septation</keyword>
<keyword evidence="13" id="KW-1185">Reference proteome</keyword>
<evidence type="ECO:0000256" key="1">
    <source>
        <dbReference type="ARBA" id="ARBA00001946"/>
    </source>
</evidence>
<keyword evidence="9 10" id="KW-0131">Cell cycle</keyword>
<evidence type="ECO:0000256" key="6">
    <source>
        <dbReference type="ARBA" id="ARBA00022842"/>
    </source>
</evidence>
<protein>
    <recommendedName>
        <fullName evidence="10">Probable GTP-binding protein EngB</fullName>
    </recommendedName>
</protein>
<accession>A0ABT2S4M0</accession>
<comment type="similarity">
    <text evidence="2 10">Belongs to the TRAFAC class TrmE-Era-EngA-EngB-Septin-like GTPase superfamily. EngB GTPase family.</text>
</comment>
<dbReference type="PANTHER" id="PTHR11649:SF13">
    <property type="entry name" value="ENGB-TYPE G DOMAIN-CONTAINING PROTEIN"/>
    <property type="match status" value="1"/>
</dbReference>
<name>A0ABT2S4M0_9FIRM</name>
<keyword evidence="3 10" id="KW-0132">Cell division</keyword>
<dbReference type="Pfam" id="PF01926">
    <property type="entry name" value="MMR_HSR1"/>
    <property type="match status" value="1"/>
</dbReference>
<evidence type="ECO:0000256" key="8">
    <source>
        <dbReference type="ARBA" id="ARBA00023210"/>
    </source>
</evidence>
<evidence type="ECO:0000256" key="9">
    <source>
        <dbReference type="ARBA" id="ARBA00023306"/>
    </source>
</evidence>
<dbReference type="CDD" id="cd01876">
    <property type="entry name" value="YihA_EngB"/>
    <property type="match status" value="1"/>
</dbReference>
<dbReference type="RefSeq" id="WP_262581117.1">
    <property type="nucleotide sequence ID" value="NZ_JAOQJV010000004.1"/>
</dbReference>
<keyword evidence="4" id="KW-0479">Metal-binding</keyword>
<reference evidence="12 13" key="1">
    <citation type="journal article" date="2021" name="ISME Commun">
        <title>Automated analysis of genomic sequences facilitates high-throughput and comprehensive description of bacteria.</title>
        <authorList>
            <person name="Hitch T.C.A."/>
        </authorList>
    </citation>
    <scope>NUCLEOTIDE SEQUENCE [LARGE SCALE GENOMIC DNA]</scope>
    <source>
        <strain evidence="12 13">Sanger_02</strain>
    </source>
</reference>
<dbReference type="InterPro" id="IPR019987">
    <property type="entry name" value="GTP-bd_ribosome_bio_YsxC"/>
</dbReference>
<dbReference type="PROSITE" id="PS51706">
    <property type="entry name" value="G_ENGB"/>
    <property type="match status" value="1"/>
</dbReference>
<evidence type="ECO:0000259" key="11">
    <source>
        <dbReference type="PROSITE" id="PS51706"/>
    </source>
</evidence>
<comment type="cofactor">
    <cofactor evidence="1">
        <name>Mg(2+)</name>
        <dbReference type="ChEBI" id="CHEBI:18420"/>
    </cofactor>
</comment>
<evidence type="ECO:0000313" key="13">
    <source>
        <dbReference type="Proteomes" id="UP001207605"/>
    </source>
</evidence>
<dbReference type="InterPro" id="IPR030393">
    <property type="entry name" value="G_ENGB_dom"/>
</dbReference>
<feature type="domain" description="EngB-type G" evidence="11">
    <location>
        <begin position="22"/>
        <end position="195"/>
    </location>
</feature>
<keyword evidence="7 10" id="KW-0342">GTP-binding</keyword>
<dbReference type="PANTHER" id="PTHR11649">
    <property type="entry name" value="MSS1/TRME-RELATED GTP-BINDING PROTEIN"/>
    <property type="match status" value="1"/>
</dbReference>
<evidence type="ECO:0000256" key="7">
    <source>
        <dbReference type="ARBA" id="ARBA00023134"/>
    </source>
</evidence>
<organism evidence="12 13">
    <name type="scientific">Dorea ammoniilytica</name>
    <dbReference type="NCBI Taxonomy" id="2981788"/>
    <lineage>
        <taxon>Bacteria</taxon>
        <taxon>Bacillati</taxon>
        <taxon>Bacillota</taxon>
        <taxon>Clostridia</taxon>
        <taxon>Lachnospirales</taxon>
        <taxon>Lachnospiraceae</taxon>
        <taxon>Dorea</taxon>
    </lineage>
</organism>
<dbReference type="InterPro" id="IPR027417">
    <property type="entry name" value="P-loop_NTPase"/>
</dbReference>
<dbReference type="NCBIfam" id="TIGR03598">
    <property type="entry name" value="GTPase_YsxC"/>
    <property type="match status" value="1"/>
</dbReference>
<dbReference type="HAMAP" id="MF_00321">
    <property type="entry name" value="GTPase_EngB"/>
    <property type="match status" value="1"/>
</dbReference>
<comment type="caution">
    <text evidence="12">The sequence shown here is derived from an EMBL/GenBank/DDBJ whole genome shotgun (WGS) entry which is preliminary data.</text>
</comment>
<proteinExistence type="inferred from homology"/>